<dbReference type="Proteomes" id="UP000002069">
    <property type="component" value="Chromosome"/>
</dbReference>
<reference evidence="5 6" key="1">
    <citation type="journal article" date="2010" name="J. Bacteriol.">
        <title>Complete Genome Sequence of Cronobacter turicensis LMG 23827, a foodborne pathogen causing deaths in neonates.</title>
        <authorList>
            <person name="Stephan R."/>
            <person name="Lehner A."/>
            <person name="Tischler P."/>
            <person name="Rattei T."/>
        </authorList>
    </citation>
    <scope>NUCLEOTIDE SEQUENCE [LARGE SCALE GENOMIC DNA]</scope>
    <source>
        <strain evidence="6">DSM 18703 / CCUG 55852 / LMG 23827 / z3032</strain>
    </source>
</reference>
<comment type="similarity">
    <text evidence="1">Belongs to the GST superfamily.</text>
</comment>
<dbReference type="SUPFAM" id="SSF47616">
    <property type="entry name" value="GST C-terminal domain-like"/>
    <property type="match status" value="1"/>
</dbReference>
<dbReference type="KEGG" id="ctu:CTU_14400"/>
<dbReference type="PANTHER" id="PTHR44051:SF19">
    <property type="entry name" value="DISULFIDE-BOND OXIDOREDUCTASE YFCG"/>
    <property type="match status" value="1"/>
</dbReference>
<dbReference type="PROSITE" id="PS50405">
    <property type="entry name" value="GST_CTER"/>
    <property type="match status" value="1"/>
</dbReference>
<dbReference type="EMBL" id="FN543093">
    <property type="protein sequence ID" value="CBA29489.1"/>
    <property type="molecule type" value="Genomic_DNA"/>
</dbReference>
<evidence type="ECO:0000256" key="1">
    <source>
        <dbReference type="ARBA" id="ARBA00007409"/>
    </source>
</evidence>
<proteinExistence type="inferred from homology"/>
<keyword evidence="2 5" id="KW-0808">Transferase</keyword>
<dbReference type="GO" id="GO:0016034">
    <property type="term" value="F:maleylacetoacetate isomerase activity"/>
    <property type="evidence" value="ECO:0007669"/>
    <property type="project" value="UniProtKB-EC"/>
</dbReference>
<dbReference type="FunFam" id="3.40.30.10:FF:000039">
    <property type="entry name" value="Glutathione S-transferase domain"/>
    <property type="match status" value="1"/>
</dbReference>
<sequence length="229" mass="26012">MAIIRGAQSSPRHRSSAKEQVMITVWGRENSTNVKKVLWCLEELELPYNRIPAGGKYGVNHDADYLAMNPNGLVPCLRDDETGLVLWESNTIVRYLAAQYGQGRLWQESPVERARGEKWMDWAISTLPAPHRGVVFSLVRTPPEQRDPVLIEESKKQCDALFGILDAELAKTPWLSGNAFGIADMAPAPHIYNLFNVGIEWMPRPHLARWYQQLTERPAFRHIVMIPVS</sequence>
<dbReference type="SFLD" id="SFLDG00358">
    <property type="entry name" value="Main_(cytGST)"/>
    <property type="match status" value="1"/>
</dbReference>
<keyword evidence="5" id="KW-0413">Isomerase</keyword>
<name>C9XZZ3_CROTZ</name>
<dbReference type="HOGENOM" id="CLU_011226_6_2_6"/>
<evidence type="ECO:0000256" key="2">
    <source>
        <dbReference type="ARBA" id="ARBA00022679"/>
    </source>
</evidence>
<organism evidence="5 6">
    <name type="scientific">Cronobacter turicensis (strain DSM 18703 / CCUG 55852 / LMG 23827 / z3032)</name>
    <dbReference type="NCBI Taxonomy" id="693216"/>
    <lineage>
        <taxon>Bacteria</taxon>
        <taxon>Pseudomonadati</taxon>
        <taxon>Pseudomonadota</taxon>
        <taxon>Gammaproteobacteria</taxon>
        <taxon>Enterobacterales</taxon>
        <taxon>Enterobacteriaceae</taxon>
        <taxon>Cronobacter</taxon>
    </lineage>
</organism>
<dbReference type="Gene3D" id="3.40.30.10">
    <property type="entry name" value="Glutaredoxin"/>
    <property type="match status" value="1"/>
</dbReference>
<dbReference type="InterPro" id="IPR036249">
    <property type="entry name" value="Thioredoxin-like_sf"/>
</dbReference>
<accession>C9XZZ3</accession>
<dbReference type="Pfam" id="PF13409">
    <property type="entry name" value="GST_N_2"/>
    <property type="match status" value="1"/>
</dbReference>
<keyword evidence="6" id="KW-1185">Reference proteome</keyword>
<dbReference type="InterPro" id="IPR040079">
    <property type="entry name" value="Glutathione_S-Trfase"/>
</dbReference>
<dbReference type="PATRIC" id="fig|693216.3.peg.1375"/>
<evidence type="ECO:0000313" key="6">
    <source>
        <dbReference type="Proteomes" id="UP000002069"/>
    </source>
</evidence>
<dbReference type="SFLD" id="SFLDG01150">
    <property type="entry name" value="Main.1:_Beta-like"/>
    <property type="match status" value="1"/>
</dbReference>
<dbReference type="InterPro" id="IPR004045">
    <property type="entry name" value="Glutathione_S-Trfase_N"/>
</dbReference>
<dbReference type="AlphaFoldDB" id="C9XZZ3"/>
<gene>
    <name evidence="5" type="primary">yliJ</name>
    <name evidence="5" type="ordered locus">Ctu_14400</name>
</gene>
<dbReference type="InterPro" id="IPR036282">
    <property type="entry name" value="Glutathione-S-Trfase_C_sf"/>
</dbReference>
<dbReference type="SFLD" id="SFLDS00019">
    <property type="entry name" value="Glutathione_Transferase_(cytos"/>
    <property type="match status" value="1"/>
</dbReference>
<dbReference type="Pfam" id="PF00043">
    <property type="entry name" value="GST_C"/>
    <property type="match status" value="1"/>
</dbReference>
<dbReference type="SUPFAM" id="SSF52833">
    <property type="entry name" value="Thioredoxin-like"/>
    <property type="match status" value="1"/>
</dbReference>
<feature type="domain" description="GST N-terminal" evidence="3">
    <location>
        <begin position="21"/>
        <end position="104"/>
    </location>
</feature>
<dbReference type="PROSITE" id="PS50404">
    <property type="entry name" value="GST_NTER"/>
    <property type="match status" value="1"/>
</dbReference>
<dbReference type="GO" id="GO:0004364">
    <property type="term" value="F:glutathione transferase activity"/>
    <property type="evidence" value="ECO:0007669"/>
    <property type="project" value="UniProtKB-EC"/>
</dbReference>
<feature type="domain" description="GST C-terminal" evidence="4">
    <location>
        <begin position="109"/>
        <end position="229"/>
    </location>
</feature>
<dbReference type="PANTHER" id="PTHR44051">
    <property type="entry name" value="GLUTATHIONE S-TRANSFERASE-RELATED"/>
    <property type="match status" value="1"/>
</dbReference>
<evidence type="ECO:0000313" key="5">
    <source>
        <dbReference type="EMBL" id="CBA29489.1"/>
    </source>
</evidence>
<dbReference type="EC" id="2.5.1.18" evidence="5"/>
<evidence type="ECO:0000259" key="4">
    <source>
        <dbReference type="PROSITE" id="PS50405"/>
    </source>
</evidence>
<dbReference type="CDD" id="cd03047">
    <property type="entry name" value="GST_N_2"/>
    <property type="match status" value="1"/>
</dbReference>
<dbReference type="InterPro" id="IPR004046">
    <property type="entry name" value="GST_C"/>
</dbReference>
<reference evidence="6" key="2">
    <citation type="journal article" date="2011" name="J. Bacteriol.">
        <title>Complete genome sequence of Cronobacter turicensis LMG 23827, a food-borne pathogen causing deaths in neonates.</title>
        <authorList>
            <person name="Stephan R."/>
            <person name="Lehner A."/>
            <person name="Tischler P."/>
            <person name="Rattei T."/>
        </authorList>
    </citation>
    <scope>NUCLEOTIDE SEQUENCE [LARGE SCALE GENOMIC DNA]</scope>
    <source>
        <strain evidence="6">DSM 18703 / CCUG 55852 / LMG 23827 / z3032</strain>
    </source>
</reference>
<dbReference type="Gene3D" id="1.20.1050.10">
    <property type="match status" value="1"/>
</dbReference>
<evidence type="ECO:0000259" key="3">
    <source>
        <dbReference type="PROSITE" id="PS50404"/>
    </source>
</evidence>
<protein>
    <submittedName>
        <fullName evidence="5">Uncharacterized GST-like protein yliJ</fullName>
        <ecNumber evidence="5">2.5.1.18</ecNumber>
        <ecNumber evidence="5">5.2.1.2</ecNumber>
    </submittedName>
</protein>
<dbReference type="InterPro" id="IPR010987">
    <property type="entry name" value="Glutathione-S-Trfase_C-like"/>
</dbReference>
<dbReference type="EC" id="5.2.1.2" evidence="5"/>